<keyword evidence="9" id="KW-1185">Reference proteome</keyword>
<accession>A0A3G3LYW3</accession>
<proteinExistence type="inferred from homology"/>
<dbReference type="GeneID" id="77953050"/>
<organism evidence="8 9">
    <name type="scientific">Brevibacterium phage Cantare</name>
    <dbReference type="NCBI Taxonomy" id="2338395"/>
    <lineage>
        <taxon>Viruses</taxon>
        <taxon>Duplodnaviria</taxon>
        <taxon>Heunggongvirae</taxon>
        <taxon>Uroviricota</taxon>
        <taxon>Caudoviricetes</taxon>
        <taxon>Cantarevirus</taxon>
        <taxon>Cantarevirus cantare</taxon>
    </lineage>
</organism>
<keyword evidence="4" id="KW-0521">NADP</keyword>
<dbReference type="PROSITE" id="PS51330">
    <property type="entry name" value="DHFR_2"/>
    <property type="match status" value="1"/>
</dbReference>
<dbReference type="PRINTS" id="PR00070">
    <property type="entry name" value="DHFR"/>
</dbReference>
<evidence type="ECO:0000256" key="5">
    <source>
        <dbReference type="ARBA" id="ARBA00023002"/>
    </source>
</evidence>
<dbReference type="Proteomes" id="UP000279277">
    <property type="component" value="Segment"/>
</dbReference>
<dbReference type="SUPFAM" id="SSF53597">
    <property type="entry name" value="Dihydrofolate reductase-like"/>
    <property type="match status" value="1"/>
</dbReference>
<dbReference type="InterPro" id="IPR017925">
    <property type="entry name" value="DHFR_CS"/>
</dbReference>
<evidence type="ECO:0000256" key="6">
    <source>
        <dbReference type="RuleBase" id="RU004474"/>
    </source>
</evidence>
<dbReference type="GO" id="GO:0046655">
    <property type="term" value="P:folic acid metabolic process"/>
    <property type="evidence" value="ECO:0007669"/>
    <property type="project" value="TreeGrafter"/>
</dbReference>
<dbReference type="EMBL" id="MK016493">
    <property type="protein sequence ID" value="AYQ99334.1"/>
    <property type="molecule type" value="Genomic_DNA"/>
</dbReference>
<dbReference type="CDD" id="cd00209">
    <property type="entry name" value="DHFR"/>
    <property type="match status" value="1"/>
</dbReference>
<evidence type="ECO:0000256" key="3">
    <source>
        <dbReference type="ARBA" id="ARBA00022563"/>
    </source>
</evidence>
<dbReference type="KEGG" id="vg:77953050"/>
<dbReference type="PROSITE" id="PS00075">
    <property type="entry name" value="DHFR_1"/>
    <property type="match status" value="1"/>
</dbReference>
<dbReference type="GO" id="GO:0046654">
    <property type="term" value="P:tetrahydrofolate biosynthetic process"/>
    <property type="evidence" value="ECO:0007669"/>
    <property type="project" value="InterPro"/>
</dbReference>
<dbReference type="RefSeq" id="YP_010676689.1">
    <property type="nucleotide sequence ID" value="NC_071014.1"/>
</dbReference>
<dbReference type="PANTHER" id="PTHR48069:SF3">
    <property type="entry name" value="DIHYDROFOLATE REDUCTASE"/>
    <property type="match status" value="1"/>
</dbReference>
<evidence type="ECO:0000256" key="4">
    <source>
        <dbReference type="ARBA" id="ARBA00022857"/>
    </source>
</evidence>
<dbReference type="GO" id="GO:0050661">
    <property type="term" value="F:NADP binding"/>
    <property type="evidence" value="ECO:0007669"/>
    <property type="project" value="InterPro"/>
</dbReference>
<evidence type="ECO:0000256" key="1">
    <source>
        <dbReference type="ARBA" id="ARBA00004903"/>
    </source>
</evidence>
<gene>
    <name evidence="8" type="primary">114</name>
    <name evidence="8" type="ORF">PBI_CANTARE_114</name>
</gene>
<sequence>MIKLIWAQDESGGIGKDGKLPWHIPEELRQFKSMTYGHDIIMGRKTFDSLPGVLPGRASHVVTSTPETLPSGVIGHTSIDIALEATTDPWVIGGANIIAQVIDRADVIRRTIVAGDYGCDTVCPAIPGDFEHRNTYGFTSKATGIEFTVEHWVRKES</sequence>
<dbReference type="PANTHER" id="PTHR48069">
    <property type="entry name" value="DIHYDROFOLATE REDUCTASE"/>
    <property type="match status" value="1"/>
</dbReference>
<dbReference type="GO" id="GO:0006730">
    <property type="term" value="P:one-carbon metabolic process"/>
    <property type="evidence" value="ECO:0007669"/>
    <property type="project" value="UniProtKB-KW"/>
</dbReference>
<name>A0A3G3LYW3_9CAUD</name>
<dbReference type="Pfam" id="PF00186">
    <property type="entry name" value="DHFR_1"/>
    <property type="match status" value="1"/>
</dbReference>
<dbReference type="Gene3D" id="3.40.430.10">
    <property type="entry name" value="Dihydrofolate Reductase, subunit A"/>
    <property type="match status" value="1"/>
</dbReference>
<dbReference type="InterPro" id="IPR012259">
    <property type="entry name" value="DHFR"/>
</dbReference>
<dbReference type="EC" id="1.5.1.3" evidence="2"/>
<dbReference type="InterPro" id="IPR001796">
    <property type="entry name" value="DHFR_dom"/>
</dbReference>
<reference evidence="8 9" key="1">
    <citation type="submission" date="2018-10" db="EMBL/GenBank/DDBJ databases">
        <authorList>
            <person name="Zack K."/>
            <person name="Garlena R.A."/>
            <person name="Russell D.A."/>
            <person name="Pope W.H."/>
            <person name="Jacobs-Sera D."/>
            <person name="Hatfull G.F."/>
        </authorList>
    </citation>
    <scope>NUCLEOTIDE SEQUENCE [LARGE SCALE GENOMIC DNA]</scope>
</reference>
<evidence type="ECO:0000259" key="7">
    <source>
        <dbReference type="PROSITE" id="PS51330"/>
    </source>
</evidence>
<keyword evidence="3" id="KW-0554">One-carbon metabolism</keyword>
<feature type="domain" description="DHFR" evidence="7">
    <location>
        <begin position="1"/>
        <end position="154"/>
    </location>
</feature>
<dbReference type="GO" id="GO:0004146">
    <property type="term" value="F:dihydrofolate reductase activity"/>
    <property type="evidence" value="ECO:0007669"/>
    <property type="project" value="UniProtKB-EC"/>
</dbReference>
<comment type="similarity">
    <text evidence="6">Belongs to the dihydrofolate reductase family.</text>
</comment>
<protein>
    <recommendedName>
        <fullName evidence="2">dihydrofolate reductase</fullName>
        <ecNumber evidence="2">1.5.1.3</ecNumber>
    </recommendedName>
</protein>
<evidence type="ECO:0000313" key="8">
    <source>
        <dbReference type="EMBL" id="AYQ99334.1"/>
    </source>
</evidence>
<comment type="pathway">
    <text evidence="1">Cofactor biosynthesis; tetrahydrofolate biosynthesis; 5,6,7,8-tetrahydrofolate from 7,8-dihydrofolate: step 1/1.</text>
</comment>
<keyword evidence="5" id="KW-0560">Oxidoreductase</keyword>
<dbReference type="InterPro" id="IPR024072">
    <property type="entry name" value="DHFR-like_dom_sf"/>
</dbReference>
<evidence type="ECO:0000313" key="9">
    <source>
        <dbReference type="Proteomes" id="UP000279277"/>
    </source>
</evidence>
<evidence type="ECO:0000256" key="2">
    <source>
        <dbReference type="ARBA" id="ARBA00012856"/>
    </source>
</evidence>
<dbReference type="GO" id="GO:0046452">
    <property type="term" value="P:dihydrofolate metabolic process"/>
    <property type="evidence" value="ECO:0007669"/>
    <property type="project" value="TreeGrafter"/>
</dbReference>